<dbReference type="PANTHER" id="PTHR21439">
    <property type="entry name" value="OXIDORED-NITRO DOMAIN-CONTAINING PROTEIN"/>
    <property type="match status" value="1"/>
</dbReference>
<organism evidence="2 3">
    <name type="scientific">Euplotes crassus</name>
    <dbReference type="NCBI Taxonomy" id="5936"/>
    <lineage>
        <taxon>Eukaryota</taxon>
        <taxon>Sar</taxon>
        <taxon>Alveolata</taxon>
        <taxon>Ciliophora</taxon>
        <taxon>Intramacronucleata</taxon>
        <taxon>Spirotrichea</taxon>
        <taxon>Hypotrichia</taxon>
        <taxon>Euplotida</taxon>
        <taxon>Euplotidae</taxon>
        <taxon>Moneuplotes</taxon>
    </lineage>
</organism>
<evidence type="ECO:0000256" key="1">
    <source>
        <dbReference type="SAM" id="MobiDB-lite"/>
    </source>
</evidence>
<feature type="region of interest" description="Disordered" evidence="1">
    <location>
        <begin position="360"/>
        <end position="383"/>
    </location>
</feature>
<dbReference type="Pfam" id="PF10188">
    <property type="entry name" value="Oscp1"/>
    <property type="match status" value="1"/>
</dbReference>
<dbReference type="InterPro" id="IPR019332">
    <property type="entry name" value="OSCP1"/>
</dbReference>
<accession>A0AAD1XHS2</accession>
<dbReference type="GO" id="GO:0005886">
    <property type="term" value="C:plasma membrane"/>
    <property type="evidence" value="ECO:0007669"/>
    <property type="project" value="TreeGrafter"/>
</dbReference>
<protein>
    <recommendedName>
        <fullName evidence="4">Protein OSCP1</fullName>
    </recommendedName>
</protein>
<dbReference type="EMBL" id="CAMPGE010014262">
    <property type="protein sequence ID" value="CAI2372943.1"/>
    <property type="molecule type" value="Genomic_DNA"/>
</dbReference>
<dbReference type="GO" id="GO:0005737">
    <property type="term" value="C:cytoplasm"/>
    <property type="evidence" value="ECO:0007669"/>
    <property type="project" value="TreeGrafter"/>
</dbReference>
<evidence type="ECO:0000313" key="3">
    <source>
        <dbReference type="Proteomes" id="UP001295684"/>
    </source>
</evidence>
<evidence type="ECO:0000313" key="2">
    <source>
        <dbReference type="EMBL" id="CAI2372943.1"/>
    </source>
</evidence>
<name>A0AAD1XHS2_EUPCR</name>
<feature type="region of interest" description="Disordered" evidence="1">
    <location>
        <begin position="260"/>
        <end position="297"/>
    </location>
</feature>
<dbReference type="PANTHER" id="PTHR21439:SF0">
    <property type="entry name" value="PROTEIN OSCP1"/>
    <property type="match status" value="1"/>
</dbReference>
<dbReference type="Proteomes" id="UP001295684">
    <property type="component" value="Unassembled WGS sequence"/>
</dbReference>
<sequence>MPEGSTCVMPFVVINLGAEMVFILDQRLRAQNVGKEKSQKVLQEILKFMFNKSFLEELFKPQDRHSYNATKHLFTKLAHSSVMKLNENSMSKLFDLMVMGVKFQIVSTTIPEELYHLTLRHLQEVEDLVTTTSAVEYVEECRNWFINMCKGFTAYDFQMIKQLLLSFFQEKHVKVSLFIQEKIQSLDGTLNIFYTGIGPIFSQKPGTITYYDADGKVRDTDEVTLNSNENYEPNPFSKRLEGATDGNLGLNMYAEERKPLCSRPKPQDDGPINKSQKPTMKKKVKEDKKEEEKDLSTQEYSFIKSMIRGAGDEKEKIPITFDSTAKAAKGSSGEDVDQNIIEIDTGKDNLKKKETMMKDFDDMDLNPPAEADDGDDLLDLMDS</sequence>
<gene>
    <name evidence="2" type="ORF">ECRASSUSDP1_LOCUS14280</name>
</gene>
<keyword evidence="3" id="KW-1185">Reference proteome</keyword>
<comment type="caution">
    <text evidence="2">The sequence shown here is derived from an EMBL/GenBank/DDBJ whole genome shotgun (WGS) entry which is preliminary data.</text>
</comment>
<feature type="compositionally biased region" description="Basic and acidic residues" evidence="1">
    <location>
        <begin position="284"/>
        <end position="296"/>
    </location>
</feature>
<reference evidence="2" key="1">
    <citation type="submission" date="2023-07" db="EMBL/GenBank/DDBJ databases">
        <authorList>
            <consortium name="AG Swart"/>
            <person name="Singh M."/>
            <person name="Singh A."/>
            <person name="Seah K."/>
            <person name="Emmerich C."/>
        </authorList>
    </citation>
    <scope>NUCLEOTIDE SEQUENCE</scope>
    <source>
        <strain evidence="2">DP1</strain>
    </source>
</reference>
<proteinExistence type="predicted"/>
<feature type="compositionally biased region" description="Acidic residues" evidence="1">
    <location>
        <begin position="370"/>
        <end position="383"/>
    </location>
</feature>
<evidence type="ECO:0008006" key="4">
    <source>
        <dbReference type="Google" id="ProtNLM"/>
    </source>
</evidence>
<dbReference type="AlphaFoldDB" id="A0AAD1XHS2"/>